<dbReference type="KEGG" id="sinu:IMZ28_07530"/>
<dbReference type="AlphaFoldDB" id="A0A7M1S1P2"/>
<proteinExistence type="predicted"/>
<feature type="transmembrane region" description="Helical" evidence="1">
    <location>
        <begin position="26"/>
        <end position="54"/>
    </location>
</feature>
<name>A0A7M1S1P2_9BACT</name>
<keyword evidence="1" id="KW-0812">Transmembrane</keyword>
<dbReference type="RefSeq" id="WP_197547971.1">
    <property type="nucleotide sequence ID" value="NZ_CP063164.1"/>
</dbReference>
<dbReference type="Proteomes" id="UP000595074">
    <property type="component" value="Chromosome"/>
</dbReference>
<organism evidence="2 3">
    <name type="scientific">Sulfurovum indicum</name>
    <dbReference type="NCBI Taxonomy" id="2779528"/>
    <lineage>
        <taxon>Bacteria</taxon>
        <taxon>Pseudomonadati</taxon>
        <taxon>Campylobacterota</taxon>
        <taxon>Epsilonproteobacteria</taxon>
        <taxon>Campylobacterales</taxon>
        <taxon>Sulfurovaceae</taxon>
        <taxon>Sulfurovum</taxon>
    </lineage>
</organism>
<gene>
    <name evidence="2" type="ORF">IMZ28_07530</name>
</gene>
<accession>A0A7M1S1P2</accession>
<protein>
    <submittedName>
        <fullName evidence="2">Uncharacterized protein</fullName>
    </submittedName>
</protein>
<keyword evidence="3" id="KW-1185">Reference proteome</keyword>
<evidence type="ECO:0000256" key="1">
    <source>
        <dbReference type="SAM" id="Phobius"/>
    </source>
</evidence>
<evidence type="ECO:0000313" key="2">
    <source>
        <dbReference type="EMBL" id="QOR61298.1"/>
    </source>
</evidence>
<dbReference type="EMBL" id="CP063164">
    <property type="protein sequence ID" value="QOR61298.1"/>
    <property type="molecule type" value="Genomic_DNA"/>
</dbReference>
<sequence length="81" mass="9476">MTNKDIEKIYENELKMYQKKSNMKNVIGFILVLGTVVFPPIGIILIIYIIYAVFVDKSDMRYDSIGKAQRINELKKEFNID</sequence>
<keyword evidence="1" id="KW-1133">Transmembrane helix</keyword>
<evidence type="ECO:0000313" key="3">
    <source>
        <dbReference type="Proteomes" id="UP000595074"/>
    </source>
</evidence>
<keyword evidence="1" id="KW-0472">Membrane</keyword>
<reference evidence="2 3" key="1">
    <citation type="submission" date="2020-10" db="EMBL/GenBank/DDBJ databases">
        <title>The genome of sulfurovum sp.</title>
        <authorList>
            <person name="Xie S."/>
            <person name="Shao Z."/>
            <person name="Jiang L."/>
        </authorList>
    </citation>
    <scope>NUCLEOTIDE SEQUENCE [LARGE SCALE GENOMIC DNA]</scope>
    <source>
        <strain evidence="2 3">ST-419</strain>
    </source>
</reference>